<proteinExistence type="predicted"/>
<dbReference type="AlphaFoldDB" id="A0A1E7ENM6"/>
<evidence type="ECO:0000313" key="3">
    <source>
        <dbReference type="Proteomes" id="UP000095751"/>
    </source>
</evidence>
<accession>A0A1E7ENM6</accession>
<keyword evidence="3" id="KW-1185">Reference proteome</keyword>
<organism evidence="2 3">
    <name type="scientific">Fragilariopsis cylindrus CCMP1102</name>
    <dbReference type="NCBI Taxonomy" id="635003"/>
    <lineage>
        <taxon>Eukaryota</taxon>
        <taxon>Sar</taxon>
        <taxon>Stramenopiles</taxon>
        <taxon>Ochrophyta</taxon>
        <taxon>Bacillariophyta</taxon>
        <taxon>Bacillariophyceae</taxon>
        <taxon>Bacillariophycidae</taxon>
        <taxon>Bacillariales</taxon>
        <taxon>Bacillariaceae</taxon>
        <taxon>Fragilariopsis</taxon>
    </lineage>
</organism>
<sequence length="166" mass="17316">MILMNLLLLVAAVLLIANTGSVNGQQNNANFSTEFTFGGGGGQGGGGMQCTKVGDTNTAFLRITGGNVSYTFDWGPTSLVGGTASYMSFWVEFYDEDGKFGGGYGTTTLLKIDDDSCVEFGQVFTPSPSATLEPTSAPIYVSSSSGLLYSFFPALTMSGILTMVLS</sequence>
<feature type="chain" id="PRO_5009192145" description="DOMON domain-containing protein" evidence="1">
    <location>
        <begin position="25"/>
        <end position="166"/>
    </location>
</feature>
<name>A0A1E7ENM6_9STRA</name>
<keyword evidence="1" id="KW-0732">Signal</keyword>
<dbReference type="InParanoid" id="A0A1E7ENM6"/>
<reference evidence="2 3" key="1">
    <citation type="submission" date="2016-09" db="EMBL/GenBank/DDBJ databases">
        <title>Extensive genetic diversity and differential bi-allelic expression allows diatom success in the polar Southern Ocean.</title>
        <authorList>
            <consortium name="DOE Joint Genome Institute"/>
            <person name="Mock T."/>
            <person name="Otillar R.P."/>
            <person name="Strauss J."/>
            <person name="Dupont C."/>
            <person name="Frickenhaus S."/>
            <person name="Maumus F."/>
            <person name="Mcmullan M."/>
            <person name="Sanges R."/>
            <person name="Schmutz J."/>
            <person name="Toseland A."/>
            <person name="Valas R."/>
            <person name="Veluchamy A."/>
            <person name="Ward B.J."/>
            <person name="Allen A."/>
            <person name="Barry K."/>
            <person name="Falciatore A."/>
            <person name="Ferrante M."/>
            <person name="Fortunato A.E."/>
            <person name="Gloeckner G."/>
            <person name="Gruber A."/>
            <person name="Hipkin R."/>
            <person name="Janech M."/>
            <person name="Kroth P."/>
            <person name="Leese F."/>
            <person name="Lindquist E."/>
            <person name="Lyon B.R."/>
            <person name="Martin J."/>
            <person name="Mayer C."/>
            <person name="Parker M."/>
            <person name="Quesneville H."/>
            <person name="Raymond J."/>
            <person name="Uhlig C."/>
            <person name="Valentin K.U."/>
            <person name="Worden A.Z."/>
            <person name="Armbrust E.V."/>
            <person name="Bowler C."/>
            <person name="Green B."/>
            <person name="Moulton V."/>
            <person name="Van Oosterhout C."/>
            <person name="Grigoriev I."/>
        </authorList>
    </citation>
    <scope>NUCLEOTIDE SEQUENCE [LARGE SCALE GENOMIC DNA]</scope>
    <source>
        <strain evidence="2 3">CCMP1102</strain>
    </source>
</reference>
<feature type="signal peptide" evidence="1">
    <location>
        <begin position="1"/>
        <end position="24"/>
    </location>
</feature>
<protein>
    <recommendedName>
        <fullName evidence="4">DOMON domain-containing protein</fullName>
    </recommendedName>
</protein>
<dbReference type="KEGG" id="fcy:FRACYDRAFT_251927"/>
<evidence type="ECO:0000313" key="2">
    <source>
        <dbReference type="EMBL" id="OEU07133.1"/>
    </source>
</evidence>
<dbReference type="Proteomes" id="UP000095751">
    <property type="component" value="Unassembled WGS sequence"/>
</dbReference>
<dbReference type="EMBL" id="KV784390">
    <property type="protein sequence ID" value="OEU07133.1"/>
    <property type="molecule type" value="Genomic_DNA"/>
</dbReference>
<evidence type="ECO:0008006" key="4">
    <source>
        <dbReference type="Google" id="ProtNLM"/>
    </source>
</evidence>
<evidence type="ECO:0000256" key="1">
    <source>
        <dbReference type="SAM" id="SignalP"/>
    </source>
</evidence>
<gene>
    <name evidence="2" type="ORF">FRACYDRAFT_251927</name>
</gene>